<dbReference type="Gene3D" id="3.40.710.10">
    <property type="entry name" value="DD-peptidase/beta-lactamase superfamily"/>
    <property type="match status" value="1"/>
</dbReference>
<feature type="domain" description="Beta-lactamase-related" evidence="1">
    <location>
        <begin position="36"/>
        <end position="367"/>
    </location>
</feature>
<dbReference type="InterPro" id="IPR012338">
    <property type="entry name" value="Beta-lactam/transpept-like"/>
</dbReference>
<dbReference type="RefSeq" id="WP_345437371.1">
    <property type="nucleotide sequence ID" value="NZ_BAABKO010000002.1"/>
</dbReference>
<protein>
    <submittedName>
        <fullName evidence="2">Serine hydrolase domain-containing protein</fullName>
    </submittedName>
</protein>
<dbReference type="GO" id="GO:0016787">
    <property type="term" value="F:hydrolase activity"/>
    <property type="evidence" value="ECO:0007669"/>
    <property type="project" value="UniProtKB-KW"/>
</dbReference>
<evidence type="ECO:0000313" key="3">
    <source>
        <dbReference type="Proteomes" id="UP001501645"/>
    </source>
</evidence>
<dbReference type="EMBL" id="BAABKO010000002">
    <property type="protein sequence ID" value="GAA4770997.1"/>
    <property type="molecule type" value="Genomic_DNA"/>
</dbReference>
<dbReference type="Pfam" id="PF00144">
    <property type="entry name" value="Beta-lactamase"/>
    <property type="match status" value="1"/>
</dbReference>
<organism evidence="2 3">
    <name type="scientific">Microbacterium gilvum</name>
    <dbReference type="NCBI Taxonomy" id="1336204"/>
    <lineage>
        <taxon>Bacteria</taxon>
        <taxon>Bacillati</taxon>
        <taxon>Actinomycetota</taxon>
        <taxon>Actinomycetes</taxon>
        <taxon>Micrococcales</taxon>
        <taxon>Microbacteriaceae</taxon>
        <taxon>Microbacterium</taxon>
    </lineage>
</organism>
<accession>A0ABP9A2B9</accession>
<proteinExistence type="predicted"/>
<gene>
    <name evidence="2" type="ORF">GCM10023351_13590</name>
</gene>
<dbReference type="InterPro" id="IPR001466">
    <property type="entry name" value="Beta-lactam-related"/>
</dbReference>
<dbReference type="PANTHER" id="PTHR43319">
    <property type="entry name" value="BETA-LACTAMASE-RELATED"/>
    <property type="match status" value="1"/>
</dbReference>
<dbReference type="InterPro" id="IPR052907">
    <property type="entry name" value="Beta-lactamase/esterase"/>
</dbReference>
<evidence type="ECO:0000259" key="1">
    <source>
        <dbReference type="Pfam" id="PF00144"/>
    </source>
</evidence>
<dbReference type="SUPFAM" id="SSF56601">
    <property type="entry name" value="beta-lactamase/transpeptidase-like"/>
    <property type="match status" value="1"/>
</dbReference>
<dbReference type="Proteomes" id="UP001501645">
    <property type="component" value="Unassembled WGS sequence"/>
</dbReference>
<comment type="caution">
    <text evidence="2">The sequence shown here is derived from an EMBL/GenBank/DDBJ whole genome shotgun (WGS) entry which is preliminary data.</text>
</comment>
<evidence type="ECO:0000313" key="2">
    <source>
        <dbReference type="EMBL" id="GAA4770997.1"/>
    </source>
</evidence>
<dbReference type="PANTHER" id="PTHR43319:SF3">
    <property type="entry name" value="BETA-LACTAMASE-RELATED DOMAIN-CONTAINING PROTEIN"/>
    <property type="match status" value="1"/>
</dbReference>
<keyword evidence="2" id="KW-0378">Hydrolase</keyword>
<name>A0ABP9A2B9_9MICO</name>
<reference evidence="3" key="1">
    <citation type="journal article" date="2019" name="Int. J. Syst. Evol. Microbiol.">
        <title>The Global Catalogue of Microorganisms (GCM) 10K type strain sequencing project: providing services to taxonomists for standard genome sequencing and annotation.</title>
        <authorList>
            <consortium name="The Broad Institute Genomics Platform"/>
            <consortium name="The Broad Institute Genome Sequencing Center for Infectious Disease"/>
            <person name="Wu L."/>
            <person name="Ma J."/>
        </authorList>
    </citation>
    <scope>NUCLEOTIDE SEQUENCE [LARGE SCALE GENOMIC DNA]</scope>
    <source>
        <strain evidence="3">JCM 18537</strain>
    </source>
</reference>
<sequence>MLSPLTGPLHGRADDRLSPLVERFEKHLAADPDYSFQMAAYAGGRLVLDVHGGPHLAADSLMVPYSVSKNTIGVSLALLVQRGVLDLDAPVADWWPEFAVAGKEHVTGRQLFSHQAGIPEADPRLTWDELLDHSKAADRLAATRPFWRPGSAFGYHAITIGNLADAAVQRLDGRTLHAFYEEAVRAPSGADVFLGLPRERDGRRVATLPMVPPLGDVPAPSGHHPLRDIVFAPAPGEQVDLANDERSYRFGHPAGSATASALGIATLLAAAVTGVDGAAPLLDADTVAVVGEQQVRGFDEVLGQEDRAHSIVFQKPSQQLAFGGPRSFGHDGAMGALGTVDPDSGVAFGYTVARGPWPGGADPRAVRAAREIGGVSW</sequence>
<keyword evidence="3" id="KW-1185">Reference proteome</keyword>